<keyword evidence="4" id="KW-1185">Reference proteome</keyword>
<dbReference type="CDD" id="cd09076">
    <property type="entry name" value="L1-EN"/>
    <property type="match status" value="1"/>
</dbReference>
<dbReference type="EMBL" id="JARQZJ010000067">
    <property type="protein sequence ID" value="KAK9881036.1"/>
    <property type="molecule type" value="Genomic_DNA"/>
</dbReference>
<dbReference type="InterPro" id="IPR005135">
    <property type="entry name" value="Endo/exonuclease/phosphatase"/>
</dbReference>
<dbReference type="InterPro" id="IPR043502">
    <property type="entry name" value="DNA/RNA_pol_sf"/>
</dbReference>
<feature type="region of interest" description="Disordered" evidence="1">
    <location>
        <begin position="915"/>
        <end position="936"/>
    </location>
</feature>
<dbReference type="Gene3D" id="3.60.10.10">
    <property type="entry name" value="Endonuclease/exonuclease/phosphatase"/>
    <property type="match status" value="1"/>
</dbReference>
<reference evidence="3 4" key="1">
    <citation type="submission" date="2023-03" db="EMBL/GenBank/DDBJ databases">
        <title>Genome insight into feeding habits of ladybird beetles.</title>
        <authorList>
            <person name="Li H.-S."/>
            <person name="Huang Y.-H."/>
            <person name="Pang H."/>
        </authorList>
    </citation>
    <scope>NUCLEOTIDE SEQUENCE [LARGE SCALE GENOMIC DNA]</scope>
    <source>
        <strain evidence="3">SYSU_2023b</strain>
        <tissue evidence="3">Whole body</tissue>
    </source>
</reference>
<feature type="domain" description="Reverse transcriptase" evidence="2">
    <location>
        <begin position="517"/>
        <end position="783"/>
    </location>
</feature>
<evidence type="ECO:0000313" key="3">
    <source>
        <dbReference type="EMBL" id="KAK9881036.1"/>
    </source>
</evidence>
<dbReference type="GO" id="GO:0003824">
    <property type="term" value="F:catalytic activity"/>
    <property type="evidence" value="ECO:0007669"/>
    <property type="project" value="InterPro"/>
</dbReference>
<evidence type="ECO:0000256" key="1">
    <source>
        <dbReference type="SAM" id="MobiDB-lite"/>
    </source>
</evidence>
<sequence length="936" mass="108973">MEKQITTRSRQWKRDWKRKDIIRVATWNIKSIRNRHQKIMKELKERNIDICALQETKKKGKGQIDYGEYILAYSGVDSDQNAFAGVGILIQSKYRHSIVECVYHSERILILKFSLGKKTINIISIYSPENCKPKREREQFFENLQNTLDKIPSDELVIVMGDFNARIGNTVIPGVKQRFHEDQINDNGELMVNLCSFNNLRINNTFYNHKDIYKYTFFNSRKQTSMVDYIVTNRNILPSQILDVRTLNSANVGTDHKLLLGKIRMRLRRNSEQCRVVNQEKFNVEELCNEPTKILYQQKLAAKIDESPITWEDDVDNIWHELQTKIKDAARETLGTRRIKLKHQPCKTPWFRKEMKEKFKQRRKAYLDYRSQKTEESLQRYKKIRNETKDVVRRAKSEYWISFSRGLDTDFYGIQKQIWRLLRQQKKEVNELVEAKHIEESKWIKYLTELYQNDNLEDNQPINITISDDITITSEDVRETLSKLKNHKSPGHNQIPNELLKYGGEILISQITSLSNKILLGQKVPTAWKTSSIIPMFKRGDKKEPKNYTGIYLLDSMLKLITKIFTTKINSITTLADQQQGFRTGRSCTDAIFVMRQVLEKSIEFNKPAFLCFIDLQNAFEKIQLKDVIRLLYSRGIPKNLVETIKDIYSQNNIQLHVNGKLTQKIPIYEGIRQGDSLGPLLLNIVMDEIITEVETCRGYKLGDKKLNILCYGGNAVLFAEKENDLQRNLEILYNASSALHMTIDAKTIKCMTTSKERLQCKLEVNQTSIEQVFSFRYLGVELTSSGGIDNDITEQIMRANKIAGSLNDLIWTNNHLNVSTKSRIYKTTLRPILTYMAETKSDSDKTTRILDKTEMKILRRITGNALDSGGSSQYIRGQCRVENIGDWILKRKSDWDAHIERMDEGRIVKVARDKIPVGKRSPGRPKKRWSDGLRS</sequence>
<dbReference type="InterPro" id="IPR000477">
    <property type="entry name" value="RT_dom"/>
</dbReference>
<evidence type="ECO:0000313" key="4">
    <source>
        <dbReference type="Proteomes" id="UP001431783"/>
    </source>
</evidence>
<proteinExistence type="predicted"/>
<dbReference type="CDD" id="cd01650">
    <property type="entry name" value="RT_nLTR_like"/>
    <property type="match status" value="1"/>
</dbReference>
<dbReference type="PANTHER" id="PTHR47027:SF20">
    <property type="entry name" value="REVERSE TRANSCRIPTASE-LIKE PROTEIN WITH RNA-DIRECTED DNA POLYMERASE DOMAIN"/>
    <property type="match status" value="1"/>
</dbReference>
<dbReference type="SUPFAM" id="SSF56672">
    <property type="entry name" value="DNA/RNA polymerases"/>
    <property type="match status" value="1"/>
</dbReference>
<dbReference type="InterPro" id="IPR036691">
    <property type="entry name" value="Endo/exonu/phosph_ase_sf"/>
</dbReference>
<dbReference type="GO" id="GO:0071897">
    <property type="term" value="P:DNA biosynthetic process"/>
    <property type="evidence" value="ECO:0007669"/>
    <property type="project" value="UniProtKB-ARBA"/>
</dbReference>
<dbReference type="Pfam" id="PF00078">
    <property type="entry name" value="RVT_1"/>
    <property type="match status" value="1"/>
</dbReference>
<protein>
    <recommendedName>
        <fullName evidence="2">Reverse transcriptase domain-containing protein</fullName>
    </recommendedName>
</protein>
<accession>A0AAW1UBM9</accession>
<dbReference type="Pfam" id="PF03372">
    <property type="entry name" value="Exo_endo_phos"/>
    <property type="match status" value="1"/>
</dbReference>
<organism evidence="3 4">
    <name type="scientific">Henosepilachna vigintioctopunctata</name>
    <dbReference type="NCBI Taxonomy" id="420089"/>
    <lineage>
        <taxon>Eukaryota</taxon>
        <taxon>Metazoa</taxon>
        <taxon>Ecdysozoa</taxon>
        <taxon>Arthropoda</taxon>
        <taxon>Hexapoda</taxon>
        <taxon>Insecta</taxon>
        <taxon>Pterygota</taxon>
        <taxon>Neoptera</taxon>
        <taxon>Endopterygota</taxon>
        <taxon>Coleoptera</taxon>
        <taxon>Polyphaga</taxon>
        <taxon>Cucujiformia</taxon>
        <taxon>Coccinelloidea</taxon>
        <taxon>Coccinellidae</taxon>
        <taxon>Epilachninae</taxon>
        <taxon>Epilachnini</taxon>
        <taxon>Henosepilachna</taxon>
    </lineage>
</organism>
<name>A0AAW1UBM9_9CUCU</name>
<dbReference type="SUPFAM" id="SSF56219">
    <property type="entry name" value="DNase I-like"/>
    <property type="match status" value="1"/>
</dbReference>
<dbReference type="PANTHER" id="PTHR47027">
    <property type="entry name" value="REVERSE TRANSCRIPTASE DOMAIN-CONTAINING PROTEIN"/>
    <property type="match status" value="1"/>
</dbReference>
<dbReference type="Proteomes" id="UP001431783">
    <property type="component" value="Unassembled WGS sequence"/>
</dbReference>
<dbReference type="PROSITE" id="PS50878">
    <property type="entry name" value="RT_POL"/>
    <property type="match status" value="1"/>
</dbReference>
<evidence type="ECO:0000259" key="2">
    <source>
        <dbReference type="PROSITE" id="PS50878"/>
    </source>
</evidence>
<dbReference type="AlphaFoldDB" id="A0AAW1UBM9"/>
<comment type="caution">
    <text evidence="3">The sequence shown here is derived from an EMBL/GenBank/DDBJ whole genome shotgun (WGS) entry which is preliminary data.</text>
</comment>
<gene>
    <name evidence="3" type="ORF">WA026_014379</name>
</gene>